<name>K1WE01_TRIAC</name>
<dbReference type="Proteomes" id="UP000006757">
    <property type="component" value="Unassembled WGS sequence"/>
</dbReference>
<reference evidence="2 3" key="1">
    <citation type="journal article" date="2012" name="Eukaryot. Cell">
        <title>Genome sequence of the Trichosporon asahii environmental strain CBS 8904.</title>
        <authorList>
            <person name="Yang R.Y."/>
            <person name="Li H.T."/>
            <person name="Zhu H."/>
            <person name="Zhou G.P."/>
            <person name="Wang M."/>
            <person name="Wang L."/>
        </authorList>
    </citation>
    <scope>NUCLEOTIDE SEQUENCE [LARGE SCALE GENOMIC DNA]</scope>
    <source>
        <strain evidence="2 3">CBS 8904</strain>
    </source>
</reference>
<dbReference type="AlphaFoldDB" id="K1WE01"/>
<sequence length="214" mass="22970">MSPATQDTAPTPSAPPFATSASTSGERPAAVSSAASLPLPLPTTNTIPGLSHDAVVARNGRGMNSPIELMVFGLPHHHMTTAKEVLYRALQSINLPNIDPTTLKLTAGPAGAEDGGRPSSVRISWSGNAWYESLERPIDLMAEMENVRTQLSKRFCAQWASAPGVDQRCHGRFQLDAQEEGIQINANDAMEWARIFELCPTLPSSVGSLLKRKN</sequence>
<evidence type="ECO:0000313" key="3">
    <source>
        <dbReference type="Proteomes" id="UP000006757"/>
    </source>
</evidence>
<proteinExistence type="predicted"/>
<gene>
    <name evidence="2" type="ORF">A1Q2_05912</name>
</gene>
<dbReference type="InParanoid" id="K1WE01"/>
<dbReference type="EMBL" id="AMBO01000361">
    <property type="protein sequence ID" value="EKC99833.1"/>
    <property type="molecule type" value="Genomic_DNA"/>
</dbReference>
<comment type="caution">
    <text evidence="2">The sequence shown here is derived from an EMBL/GenBank/DDBJ whole genome shotgun (WGS) entry which is preliminary data.</text>
</comment>
<evidence type="ECO:0000256" key="1">
    <source>
        <dbReference type="SAM" id="MobiDB-lite"/>
    </source>
</evidence>
<feature type="region of interest" description="Disordered" evidence="1">
    <location>
        <begin position="1"/>
        <end position="49"/>
    </location>
</feature>
<protein>
    <submittedName>
        <fullName evidence="2">Uncharacterized protein</fullName>
    </submittedName>
</protein>
<evidence type="ECO:0000313" key="2">
    <source>
        <dbReference type="EMBL" id="EKC99833.1"/>
    </source>
</evidence>
<dbReference type="HOGENOM" id="CLU_1289758_0_0_1"/>
<keyword evidence="3" id="KW-1185">Reference proteome</keyword>
<accession>K1WE01</accession>
<organism evidence="2 3">
    <name type="scientific">Trichosporon asahii var. asahii (strain CBS 8904)</name>
    <name type="common">Yeast</name>
    <dbReference type="NCBI Taxonomy" id="1220162"/>
    <lineage>
        <taxon>Eukaryota</taxon>
        <taxon>Fungi</taxon>
        <taxon>Dikarya</taxon>
        <taxon>Basidiomycota</taxon>
        <taxon>Agaricomycotina</taxon>
        <taxon>Tremellomycetes</taxon>
        <taxon>Trichosporonales</taxon>
        <taxon>Trichosporonaceae</taxon>
        <taxon>Trichosporon</taxon>
    </lineage>
</organism>
<feature type="compositionally biased region" description="Low complexity" evidence="1">
    <location>
        <begin position="8"/>
        <end position="38"/>
    </location>
</feature>